<name>A0A7W8BE27_STREU</name>
<dbReference type="Pfam" id="PF05368">
    <property type="entry name" value="NmrA"/>
    <property type="match status" value="1"/>
</dbReference>
<accession>A0A7W8BE27</accession>
<dbReference type="InterPro" id="IPR051604">
    <property type="entry name" value="Ergot_Alk_Oxidoreductase"/>
</dbReference>
<comment type="caution">
    <text evidence="2">The sequence shown here is derived from an EMBL/GenBank/DDBJ whole genome shotgun (WGS) entry which is preliminary data.</text>
</comment>
<evidence type="ECO:0000259" key="1">
    <source>
        <dbReference type="Pfam" id="PF05368"/>
    </source>
</evidence>
<dbReference type="EMBL" id="JACHJF010000012">
    <property type="protein sequence ID" value="MBB5120566.1"/>
    <property type="molecule type" value="Genomic_DNA"/>
</dbReference>
<gene>
    <name evidence="2" type="ORF">FHS36_004008</name>
</gene>
<feature type="domain" description="NmrA-like" evidence="1">
    <location>
        <begin position="19"/>
        <end position="253"/>
    </location>
</feature>
<reference evidence="2 3" key="1">
    <citation type="submission" date="2020-08" db="EMBL/GenBank/DDBJ databases">
        <title>Genomic Encyclopedia of Type Strains, Phase III (KMG-III): the genomes of soil and plant-associated and newly described type strains.</title>
        <authorList>
            <person name="Whitman W."/>
        </authorList>
    </citation>
    <scope>NUCLEOTIDE SEQUENCE [LARGE SCALE GENOMIC DNA]</scope>
    <source>
        <strain evidence="2 3">CECT 3259</strain>
    </source>
</reference>
<dbReference type="PANTHER" id="PTHR43162:SF1">
    <property type="entry name" value="PRESTALK A DIFFERENTIATION PROTEIN A"/>
    <property type="match status" value="1"/>
</dbReference>
<dbReference type="PANTHER" id="PTHR43162">
    <property type="match status" value="1"/>
</dbReference>
<proteinExistence type="predicted"/>
<dbReference type="InterPro" id="IPR008030">
    <property type="entry name" value="NmrA-like"/>
</dbReference>
<dbReference type="AlphaFoldDB" id="A0A7W8BE27"/>
<dbReference type="Gene3D" id="3.90.25.10">
    <property type="entry name" value="UDP-galactose 4-epimerase, domain 1"/>
    <property type="match status" value="1"/>
</dbReference>
<dbReference type="Proteomes" id="UP000528608">
    <property type="component" value="Unassembled WGS sequence"/>
</dbReference>
<protein>
    <submittedName>
        <fullName evidence="2">Uncharacterized protein YbjT (DUF2867 family)</fullName>
    </submittedName>
</protein>
<dbReference type="Gene3D" id="3.40.50.720">
    <property type="entry name" value="NAD(P)-binding Rossmann-like Domain"/>
    <property type="match status" value="1"/>
</dbReference>
<dbReference type="SUPFAM" id="SSF51735">
    <property type="entry name" value="NAD(P)-binding Rossmann-fold domains"/>
    <property type="match status" value="1"/>
</dbReference>
<evidence type="ECO:0000313" key="2">
    <source>
        <dbReference type="EMBL" id="MBB5120566.1"/>
    </source>
</evidence>
<sequence length="289" mass="30411">MTTTRNTTEETTGTTATGPVLVLGATGKTGRRVTRLLRAAGVPVRAASRSGEVRFDWAEPATWAGALEGATAAYVIASDAHPDAVGAFTEQAVAAGVGRFVALSGRGIDEVGPDFGQGMVAAERAVRASGARWSVIRPNNFNQNFDEDVWHQPLLDGRLALPIGDVPEPFVDADDVAEVAAALLTRDGHDGQVYELSGPRGLTFAEAAEQIARAAGRPVTYVELTPEEYEAELTAAGWPETGVRSMSALFALHRTGISAVPVDGVRRVLGREARGFEAYVERGVAAGAW</sequence>
<dbReference type="InterPro" id="IPR036291">
    <property type="entry name" value="NAD(P)-bd_dom_sf"/>
</dbReference>
<dbReference type="RefSeq" id="WP_184743589.1">
    <property type="nucleotide sequence ID" value="NZ_JACHJF010000012.1"/>
</dbReference>
<evidence type="ECO:0000313" key="3">
    <source>
        <dbReference type="Proteomes" id="UP000528608"/>
    </source>
</evidence>
<organism evidence="2 3">
    <name type="scientific">Streptomyces eurocidicus</name>
    <name type="common">Streptoverticillium eurocidicus</name>
    <dbReference type="NCBI Taxonomy" id="66423"/>
    <lineage>
        <taxon>Bacteria</taxon>
        <taxon>Bacillati</taxon>
        <taxon>Actinomycetota</taxon>
        <taxon>Actinomycetes</taxon>
        <taxon>Kitasatosporales</taxon>
        <taxon>Streptomycetaceae</taxon>
        <taxon>Streptomyces</taxon>
    </lineage>
</organism>